<accession>A0ABQ9YRZ5</accession>
<reference evidence="2 3" key="1">
    <citation type="journal article" date="2023" name="Nucleic Acids Res.">
        <title>The hologenome of Daphnia magna reveals possible DNA methylation and microbiome-mediated evolution of the host genome.</title>
        <authorList>
            <person name="Chaturvedi A."/>
            <person name="Li X."/>
            <person name="Dhandapani V."/>
            <person name="Marshall H."/>
            <person name="Kissane S."/>
            <person name="Cuenca-Cambronero M."/>
            <person name="Asole G."/>
            <person name="Calvet F."/>
            <person name="Ruiz-Romero M."/>
            <person name="Marangio P."/>
            <person name="Guigo R."/>
            <person name="Rago D."/>
            <person name="Mirbahai L."/>
            <person name="Eastwood N."/>
            <person name="Colbourne J.K."/>
            <person name="Zhou J."/>
            <person name="Mallon E."/>
            <person name="Orsini L."/>
        </authorList>
    </citation>
    <scope>NUCLEOTIDE SEQUENCE [LARGE SCALE GENOMIC DNA]</scope>
    <source>
        <strain evidence="2">LRV0_1</strain>
    </source>
</reference>
<proteinExistence type="predicted"/>
<evidence type="ECO:0000313" key="3">
    <source>
        <dbReference type="Proteomes" id="UP001234178"/>
    </source>
</evidence>
<feature type="region of interest" description="Disordered" evidence="1">
    <location>
        <begin position="113"/>
        <end position="139"/>
    </location>
</feature>
<dbReference type="EMBL" id="JAOYFB010000001">
    <property type="protein sequence ID" value="KAK4003387.1"/>
    <property type="molecule type" value="Genomic_DNA"/>
</dbReference>
<keyword evidence="3" id="KW-1185">Reference proteome</keyword>
<dbReference type="Proteomes" id="UP001234178">
    <property type="component" value="Unassembled WGS sequence"/>
</dbReference>
<gene>
    <name evidence="2" type="ORF">OUZ56_005154</name>
</gene>
<comment type="caution">
    <text evidence="2">The sequence shown here is derived from an EMBL/GenBank/DDBJ whole genome shotgun (WGS) entry which is preliminary data.</text>
</comment>
<evidence type="ECO:0000313" key="2">
    <source>
        <dbReference type="EMBL" id="KAK4003387.1"/>
    </source>
</evidence>
<sequence length="139" mass="15217">MERCTSASSWSFLSVSLCEREENEECAREETDSVTMPPRSTRVQPQQQLVAQEVYSTASRMESSETERGVGERVAAVPLDSDVRPVSSLSVIAFDDEVRMGAASAARSLRIDPLPTHRNAPPPVDGLATVRPFPGQQLK</sequence>
<evidence type="ECO:0000256" key="1">
    <source>
        <dbReference type="SAM" id="MobiDB-lite"/>
    </source>
</evidence>
<feature type="region of interest" description="Disordered" evidence="1">
    <location>
        <begin position="21"/>
        <end position="49"/>
    </location>
</feature>
<protein>
    <submittedName>
        <fullName evidence="2">Uncharacterized protein</fullName>
    </submittedName>
</protein>
<name>A0ABQ9YRZ5_9CRUS</name>
<organism evidence="2 3">
    <name type="scientific">Daphnia magna</name>
    <dbReference type="NCBI Taxonomy" id="35525"/>
    <lineage>
        <taxon>Eukaryota</taxon>
        <taxon>Metazoa</taxon>
        <taxon>Ecdysozoa</taxon>
        <taxon>Arthropoda</taxon>
        <taxon>Crustacea</taxon>
        <taxon>Branchiopoda</taxon>
        <taxon>Diplostraca</taxon>
        <taxon>Cladocera</taxon>
        <taxon>Anomopoda</taxon>
        <taxon>Daphniidae</taxon>
        <taxon>Daphnia</taxon>
    </lineage>
</organism>